<dbReference type="EMBL" id="CP048877">
    <property type="protein sequence ID" value="QIJ71834.1"/>
    <property type="molecule type" value="Genomic_DNA"/>
</dbReference>
<reference evidence="1 2" key="1">
    <citation type="submission" date="2020-02" db="EMBL/GenBank/DDBJ databases">
        <title>Genome analysis of Thermosulfuriphilus ammonigenes ST65T, an anaerobic thermophilic chemolithoautotrophic bacterium isolated from a deep-sea hydrothermal vent.</title>
        <authorList>
            <person name="Slobodkina G."/>
            <person name="Allioux M."/>
            <person name="Merkel A."/>
            <person name="Alain K."/>
            <person name="Jebbar M."/>
            <person name="Slobodkin A."/>
        </authorList>
    </citation>
    <scope>NUCLEOTIDE SEQUENCE [LARGE SCALE GENOMIC DNA]</scope>
    <source>
        <strain evidence="1 2">ST65</strain>
    </source>
</reference>
<dbReference type="Pfam" id="PF14334">
    <property type="entry name" value="DUF4390"/>
    <property type="match status" value="1"/>
</dbReference>
<sequence length="192" mass="22665">MKSGFPLKRGYRWLFFSLLLFLLATPVNALIISDLTVANSRNYVLAYFSLNDIPYQKVEEALRHGIPVRFRFQVELFELRRLRPDRKLLIQEVTRIIYFDHLKNVYLIHYPGTTHPIDQTQELKEAIKMATEINDLPLIPVQQLRSGKRYRLRVRGFLEKMATPSLPSRLVGVLFFRKESQATDWVSIKFRL</sequence>
<evidence type="ECO:0000313" key="1">
    <source>
        <dbReference type="EMBL" id="QIJ71834.1"/>
    </source>
</evidence>
<evidence type="ECO:0000313" key="2">
    <source>
        <dbReference type="Proteomes" id="UP000502179"/>
    </source>
</evidence>
<protein>
    <submittedName>
        <fullName evidence="1">DUF4390 domain-containing protein</fullName>
    </submittedName>
</protein>
<gene>
    <name evidence="1" type="ORF">G4V39_05960</name>
</gene>
<keyword evidence="2" id="KW-1185">Reference proteome</keyword>
<proteinExistence type="predicted"/>
<dbReference type="KEGG" id="tav:G4V39_05960"/>
<organism evidence="1 2">
    <name type="scientific">Thermosulfuriphilus ammonigenes</name>
    <dbReference type="NCBI Taxonomy" id="1936021"/>
    <lineage>
        <taxon>Bacteria</taxon>
        <taxon>Pseudomonadati</taxon>
        <taxon>Thermodesulfobacteriota</taxon>
        <taxon>Thermodesulfobacteria</taxon>
        <taxon>Thermodesulfobacteriales</taxon>
        <taxon>Thermodesulfobacteriaceae</taxon>
        <taxon>Thermosulfuriphilus</taxon>
    </lineage>
</organism>
<dbReference type="Proteomes" id="UP000502179">
    <property type="component" value="Chromosome"/>
</dbReference>
<accession>A0A6G7PVX2</accession>
<dbReference type="AlphaFoldDB" id="A0A6G7PVX2"/>
<dbReference type="InterPro" id="IPR025500">
    <property type="entry name" value="DUF4390"/>
</dbReference>
<dbReference type="RefSeq" id="WP_166032052.1">
    <property type="nucleotide sequence ID" value="NZ_CP048877.1"/>
</dbReference>
<name>A0A6G7PVX2_9BACT</name>